<feature type="transmembrane region" description="Helical" evidence="1">
    <location>
        <begin position="524"/>
        <end position="541"/>
    </location>
</feature>
<dbReference type="OrthoDB" id="2659138at2"/>
<evidence type="ECO:0000256" key="1">
    <source>
        <dbReference type="SAM" id="Phobius"/>
    </source>
</evidence>
<feature type="transmembrane region" description="Helical" evidence="1">
    <location>
        <begin position="386"/>
        <end position="404"/>
    </location>
</feature>
<keyword evidence="1" id="KW-0812">Transmembrane</keyword>
<organism evidence="2 3">
    <name type="scientific">Spirosoma pollinicola</name>
    <dbReference type="NCBI Taxonomy" id="2057025"/>
    <lineage>
        <taxon>Bacteria</taxon>
        <taxon>Pseudomonadati</taxon>
        <taxon>Bacteroidota</taxon>
        <taxon>Cytophagia</taxon>
        <taxon>Cytophagales</taxon>
        <taxon>Cytophagaceae</taxon>
        <taxon>Spirosoma</taxon>
    </lineage>
</organism>
<dbReference type="RefSeq" id="WP_100988896.1">
    <property type="nucleotide sequence ID" value="NZ_CP025096.1"/>
</dbReference>
<protein>
    <submittedName>
        <fullName evidence="2">Uncharacterized protein</fullName>
    </submittedName>
</protein>
<feature type="transmembrane region" description="Helical" evidence="1">
    <location>
        <begin position="62"/>
        <end position="80"/>
    </location>
</feature>
<feature type="transmembrane region" description="Helical" evidence="1">
    <location>
        <begin position="267"/>
        <end position="286"/>
    </location>
</feature>
<name>A0A2K8YZI2_9BACT</name>
<feature type="transmembrane region" description="Helical" evidence="1">
    <location>
        <begin position="465"/>
        <end position="486"/>
    </location>
</feature>
<evidence type="ECO:0000313" key="3">
    <source>
        <dbReference type="Proteomes" id="UP000232883"/>
    </source>
</evidence>
<keyword evidence="1" id="KW-0472">Membrane</keyword>
<dbReference type="KEGG" id="spir:CWM47_15085"/>
<accession>A0A2K8YZI2</accession>
<keyword evidence="1" id="KW-1133">Transmembrane helix</keyword>
<proteinExistence type="predicted"/>
<feature type="transmembrane region" description="Helical" evidence="1">
    <location>
        <begin position="140"/>
        <end position="163"/>
    </location>
</feature>
<feature type="transmembrane region" description="Helical" evidence="1">
    <location>
        <begin position="169"/>
        <end position="193"/>
    </location>
</feature>
<feature type="transmembrane region" description="Helical" evidence="1">
    <location>
        <begin position="205"/>
        <end position="224"/>
    </location>
</feature>
<dbReference type="Proteomes" id="UP000232883">
    <property type="component" value="Chromosome"/>
</dbReference>
<keyword evidence="3" id="KW-1185">Reference proteome</keyword>
<sequence>MTSLILWLLDRIKPLIRLVGADYGQLRAIVQVKLTMDNRRSSVGLGRYGKAKTESNNNFTRILITYTIVGSIISASMLLIPDQDRLFFPLTLQFSYVMALCAMTLISDFSSVILDSSDNQIILPRPVDSRTLWLARIVHITSYLFGIALSLSAGGVLVIAYRFGPIAGLVFLAMSLLSAVLMVFLTNIFYLMLMRFISEEKLREVINYFQIVMAILFYGSYQVLPRLVGQDVLTQALDHQWWHYLIPPMWMAGTVDSVAQPILDSTHLVFIALALIMPFGGLWFMNRFLTTGFTQKLSAIDTESRPESFGATSRRTQPDQTSLLTLVSDWFTTNSLERAAFAFTWRITGRDRKFKLKTYPQLGFGLAYVVAMSFQRDSFGSSGFFYLFALYFAGLYVMVAQYQLGISDNYRASWIYGSAPIKTPGDVLSGSMKALIIKLLLPFYCLLACYILYRYGLDKISDVLLAFSNSLVMLLCTSLLSIRFMPFSVAPDALKQNNTARGLLTSLILAVVGFSHYGLTILPYGTWVALPFSIITFWILLRQYQKTTWERIEMG</sequence>
<feature type="transmembrane region" description="Helical" evidence="1">
    <location>
        <begin position="86"/>
        <end position="106"/>
    </location>
</feature>
<dbReference type="AlphaFoldDB" id="A0A2K8YZI2"/>
<gene>
    <name evidence="2" type="ORF">CWM47_15085</name>
</gene>
<reference evidence="2 3" key="1">
    <citation type="submission" date="2017-11" db="EMBL/GenBank/DDBJ databases">
        <title>Taxonomic description and genome sequences of Spirosoma HA7 sp. nov., isolated from pollen microhabitat of Corylus avellana.</title>
        <authorList>
            <person name="Ambika Manirajan B."/>
            <person name="Suarez C."/>
            <person name="Ratering S."/>
            <person name="Geissler-Plaum R."/>
            <person name="Cardinale M."/>
            <person name="Sylvia S."/>
        </authorList>
    </citation>
    <scope>NUCLEOTIDE SEQUENCE [LARGE SCALE GENOMIC DNA]</scope>
    <source>
        <strain evidence="2 3">HA7</strain>
    </source>
</reference>
<evidence type="ECO:0000313" key="2">
    <source>
        <dbReference type="EMBL" id="AUD03043.1"/>
    </source>
</evidence>
<feature type="transmembrane region" description="Helical" evidence="1">
    <location>
        <begin position="435"/>
        <end position="453"/>
    </location>
</feature>
<dbReference type="EMBL" id="CP025096">
    <property type="protein sequence ID" value="AUD03043.1"/>
    <property type="molecule type" value="Genomic_DNA"/>
</dbReference>